<feature type="non-terminal residue" evidence="1">
    <location>
        <position position="81"/>
    </location>
</feature>
<gene>
    <name evidence="1" type="ORF">S03H2_16228</name>
</gene>
<evidence type="ECO:0000313" key="1">
    <source>
        <dbReference type="EMBL" id="GAH39191.1"/>
    </source>
</evidence>
<sequence length="81" mass="9364">MIKRENPDSIPFGTRGKGQANYIYGYFSGPFRIIDNAYDPDTGEFVGTYHVTDKYRDMMKYFNTMYAEGFIDPAIATNKRL</sequence>
<reference evidence="1" key="1">
    <citation type="journal article" date="2014" name="Front. Microbiol.">
        <title>High frequency of phylogenetically diverse reductive dehalogenase-homologous genes in deep subseafloor sedimentary metagenomes.</title>
        <authorList>
            <person name="Kawai M."/>
            <person name="Futagami T."/>
            <person name="Toyoda A."/>
            <person name="Takaki Y."/>
            <person name="Nishi S."/>
            <person name="Hori S."/>
            <person name="Arai W."/>
            <person name="Tsubouchi T."/>
            <person name="Morono Y."/>
            <person name="Uchiyama I."/>
            <person name="Ito T."/>
            <person name="Fujiyama A."/>
            <person name="Inagaki F."/>
            <person name="Takami H."/>
        </authorList>
    </citation>
    <scope>NUCLEOTIDE SEQUENCE</scope>
    <source>
        <strain evidence="1">Expedition CK06-06</strain>
    </source>
</reference>
<organism evidence="1">
    <name type="scientific">marine sediment metagenome</name>
    <dbReference type="NCBI Taxonomy" id="412755"/>
    <lineage>
        <taxon>unclassified sequences</taxon>
        <taxon>metagenomes</taxon>
        <taxon>ecological metagenomes</taxon>
    </lineage>
</organism>
<proteinExistence type="predicted"/>
<dbReference type="SUPFAM" id="SSF53850">
    <property type="entry name" value="Periplasmic binding protein-like II"/>
    <property type="match status" value="1"/>
</dbReference>
<accession>X1F0N4</accession>
<dbReference type="EMBL" id="BARU01008283">
    <property type="protein sequence ID" value="GAH39191.1"/>
    <property type="molecule type" value="Genomic_DNA"/>
</dbReference>
<comment type="caution">
    <text evidence="1">The sequence shown here is derived from an EMBL/GenBank/DDBJ whole genome shotgun (WGS) entry which is preliminary data.</text>
</comment>
<dbReference type="AlphaFoldDB" id="X1F0N4"/>
<protein>
    <submittedName>
        <fullName evidence="1">Uncharacterized protein</fullName>
    </submittedName>
</protein>
<name>X1F0N4_9ZZZZ</name>
<dbReference type="Gene3D" id="3.40.190.10">
    <property type="entry name" value="Periplasmic binding protein-like II"/>
    <property type="match status" value="1"/>
</dbReference>